<reference evidence="2" key="2">
    <citation type="submission" date="2025-08" db="UniProtKB">
        <authorList>
            <consortium name="RefSeq"/>
        </authorList>
    </citation>
    <scope>IDENTIFICATION</scope>
    <source>
        <tissue evidence="2">Leaf</tissue>
    </source>
</reference>
<evidence type="ECO:0000313" key="2">
    <source>
        <dbReference type="RefSeq" id="XP_016496006.2"/>
    </source>
</evidence>
<dbReference type="PANTHER" id="PTHR35546">
    <property type="entry name" value="F-BOX PROTEIN INTERACTION DOMAIN PROTEIN-RELATED"/>
    <property type="match status" value="1"/>
</dbReference>
<dbReference type="InterPro" id="IPR055290">
    <property type="entry name" value="At3g26010-like"/>
</dbReference>
<gene>
    <name evidence="2" type="primary">LOC107815011</name>
</gene>
<evidence type="ECO:0000313" key="1">
    <source>
        <dbReference type="Proteomes" id="UP000790787"/>
    </source>
</evidence>
<dbReference type="SMART" id="SM00256">
    <property type="entry name" value="FBOX"/>
    <property type="match status" value="1"/>
</dbReference>
<dbReference type="OrthoDB" id="605328at2759"/>
<dbReference type="RefSeq" id="XP_016496006.2">
    <property type="nucleotide sequence ID" value="XM_016640520.2"/>
</dbReference>
<dbReference type="InterPro" id="IPR001810">
    <property type="entry name" value="F-box_dom"/>
</dbReference>
<dbReference type="SUPFAM" id="SSF81383">
    <property type="entry name" value="F-box domain"/>
    <property type="match status" value="1"/>
</dbReference>
<accession>A0A1S4C4B3</accession>
<dbReference type="InterPro" id="IPR036047">
    <property type="entry name" value="F-box-like_dom_sf"/>
</dbReference>
<dbReference type="Proteomes" id="UP000790787">
    <property type="component" value="Chromosome 6"/>
</dbReference>
<proteinExistence type="predicted"/>
<dbReference type="GeneID" id="107815011"/>
<keyword evidence="1" id="KW-1185">Reference proteome</keyword>
<dbReference type="PaxDb" id="4097-A0A1S4C4B3"/>
<dbReference type="STRING" id="4097.A0A1S4C4B3"/>
<dbReference type="Pfam" id="PF00646">
    <property type="entry name" value="F-box"/>
    <property type="match status" value="1"/>
</dbReference>
<dbReference type="AlphaFoldDB" id="A0A1S4C4B3"/>
<dbReference type="OMA" id="DCNEYGG"/>
<sequence length="445" mass="51412">MISDTYATSSDASYVDDRGIIRVTFVHCWSIEKDVKSRLSLSSEISIKIEVPSSESAQHIASNEDLLTELLLHLPPKSLLRFQTVSKHWLSIISSPQFRRLHTRMNARSSASTIGLFLCRNPAYNFLSLHEEDFSTMSMMNERFSSIRDGKIFYGMNSCNGLFCLDFKLSDGRREFYIYNLITGENRFIPLPETINEPDLVRTMNLAFDPEKSGDYDVVCVWLSVSENQLRFSVYSSGTGNWRHSNEYYDCNEYGGADLCFYYGVFWNGAVHWVSQTGPFLCFEVGNCSFRQMPTPPIPEEQWHRNIEYFGECGGHLHLIHHNDNQSTEFDILELEVNYSGWFVKYHVNLEFLPNLHPVMVNQETNPPEEYAYTNVFSMICFHDDEKDKARLLLSLPGKIILYNMNDGKIEELADVKPASFRLFIDGARYDGFEMYKHVETLARV</sequence>
<dbReference type="Gene3D" id="1.20.1280.50">
    <property type="match status" value="1"/>
</dbReference>
<dbReference type="InterPro" id="IPR006527">
    <property type="entry name" value="F-box-assoc_dom_typ1"/>
</dbReference>
<reference evidence="1" key="1">
    <citation type="journal article" date="2014" name="Nat. Commun.">
        <title>The tobacco genome sequence and its comparison with those of tomato and potato.</title>
        <authorList>
            <person name="Sierro N."/>
            <person name="Battey J.N."/>
            <person name="Ouadi S."/>
            <person name="Bakaher N."/>
            <person name="Bovet L."/>
            <person name="Willig A."/>
            <person name="Goepfert S."/>
            <person name="Peitsch M.C."/>
            <person name="Ivanov N.V."/>
        </authorList>
    </citation>
    <scope>NUCLEOTIDE SEQUENCE [LARGE SCALE GENOMIC DNA]</scope>
</reference>
<dbReference type="KEGG" id="nta:107815011"/>
<dbReference type="Pfam" id="PF07734">
    <property type="entry name" value="FBA_1"/>
    <property type="match status" value="1"/>
</dbReference>
<protein>
    <submittedName>
        <fullName evidence="2">F-box protein At5g07610-like</fullName>
    </submittedName>
</protein>
<dbReference type="PANTHER" id="PTHR35546:SF117">
    <property type="entry name" value="F-BOX DOMAIN-CONTAINING PROTEIN"/>
    <property type="match status" value="1"/>
</dbReference>
<dbReference type="RefSeq" id="XP_016496006.1">
    <property type="nucleotide sequence ID" value="XM_016640520.1"/>
</dbReference>
<organism evidence="1 2">
    <name type="scientific">Nicotiana tabacum</name>
    <name type="common">Common tobacco</name>
    <dbReference type="NCBI Taxonomy" id="4097"/>
    <lineage>
        <taxon>Eukaryota</taxon>
        <taxon>Viridiplantae</taxon>
        <taxon>Streptophyta</taxon>
        <taxon>Embryophyta</taxon>
        <taxon>Tracheophyta</taxon>
        <taxon>Spermatophyta</taxon>
        <taxon>Magnoliopsida</taxon>
        <taxon>eudicotyledons</taxon>
        <taxon>Gunneridae</taxon>
        <taxon>Pentapetalae</taxon>
        <taxon>asterids</taxon>
        <taxon>lamiids</taxon>
        <taxon>Solanales</taxon>
        <taxon>Solanaceae</taxon>
        <taxon>Nicotianoideae</taxon>
        <taxon>Nicotianeae</taxon>
        <taxon>Nicotiana</taxon>
    </lineage>
</organism>
<name>A0A1S4C4B3_TOBAC</name>